<sequence>MLAKSLLAAIVFQLITATNVTETNDKIKQLENEKNELFKQINEAIDASVKSLQKSNETDALIGIKYMYDLKEYLMKENDAVIDDNYQKTENDSDVANRRNFKIDKKKKSKNDPFNFESILKPKKITEAKWREMMTDRAKMQKQLNEWIMKREKEKERFQQYKLYKQGLLASGKYEKCPRFGYRGKKKKAYRDKDKIHHCKEKITESDLDEEYKECANVTKFKTDWTKDTLERDMKKAGLKISKKKKYPCCRKCCKKSYMGCL</sequence>
<evidence type="ECO:0000313" key="4">
    <source>
        <dbReference type="Proteomes" id="UP001153954"/>
    </source>
</evidence>
<feature type="chain" id="PRO_5043706695" evidence="2">
    <location>
        <begin position="18"/>
        <end position="262"/>
    </location>
</feature>
<proteinExistence type="predicted"/>
<dbReference type="AlphaFoldDB" id="A0AAU9UHY6"/>
<reference evidence="3" key="1">
    <citation type="submission" date="2022-03" db="EMBL/GenBank/DDBJ databases">
        <authorList>
            <person name="Tunstrom K."/>
        </authorList>
    </citation>
    <scope>NUCLEOTIDE SEQUENCE</scope>
</reference>
<comment type="caution">
    <text evidence="3">The sequence shown here is derived from an EMBL/GenBank/DDBJ whole genome shotgun (WGS) entry which is preliminary data.</text>
</comment>
<dbReference type="EMBL" id="CAKOGL010000020">
    <property type="protein sequence ID" value="CAH2098783.1"/>
    <property type="molecule type" value="Genomic_DNA"/>
</dbReference>
<keyword evidence="4" id="KW-1185">Reference proteome</keyword>
<organism evidence="3 4">
    <name type="scientific">Euphydryas editha</name>
    <name type="common">Edith's checkerspot</name>
    <dbReference type="NCBI Taxonomy" id="104508"/>
    <lineage>
        <taxon>Eukaryota</taxon>
        <taxon>Metazoa</taxon>
        <taxon>Ecdysozoa</taxon>
        <taxon>Arthropoda</taxon>
        <taxon>Hexapoda</taxon>
        <taxon>Insecta</taxon>
        <taxon>Pterygota</taxon>
        <taxon>Neoptera</taxon>
        <taxon>Endopterygota</taxon>
        <taxon>Lepidoptera</taxon>
        <taxon>Glossata</taxon>
        <taxon>Ditrysia</taxon>
        <taxon>Papilionoidea</taxon>
        <taxon>Nymphalidae</taxon>
        <taxon>Nymphalinae</taxon>
        <taxon>Euphydryas</taxon>
    </lineage>
</organism>
<keyword evidence="1" id="KW-0175">Coiled coil</keyword>
<gene>
    <name evidence="3" type="ORF">EEDITHA_LOCUS13862</name>
</gene>
<accession>A0AAU9UHY6</accession>
<evidence type="ECO:0000313" key="3">
    <source>
        <dbReference type="EMBL" id="CAH2098783.1"/>
    </source>
</evidence>
<protein>
    <submittedName>
        <fullName evidence="3">Uncharacterized protein</fullName>
    </submittedName>
</protein>
<dbReference type="Proteomes" id="UP001153954">
    <property type="component" value="Unassembled WGS sequence"/>
</dbReference>
<evidence type="ECO:0000256" key="1">
    <source>
        <dbReference type="SAM" id="Coils"/>
    </source>
</evidence>
<evidence type="ECO:0000256" key="2">
    <source>
        <dbReference type="SAM" id="SignalP"/>
    </source>
</evidence>
<keyword evidence="2" id="KW-0732">Signal</keyword>
<name>A0AAU9UHY6_EUPED</name>
<feature type="coiled-coil region" evidence="1">
    <location>
        <begin position="20"/>
        <end position="47"/>
    </location>
</feature>
<feature type="signal peptide" evidence="2">
    <location>
        <begin position="1"/>
        <end position="17"/>
    </location>
</feature>